<accession>A0A0A2TAR4</accession>
<dbReference type="Pfam" id="PF10764">
    <property type="entry name" value="Gin"/>
    <property type="match status" value="1"/>
</dbReference>
<dbReference type="InterPro" id="IPR019700">
    <property type="entry name" value="Sigma-G_inhibitor_Gin"/>
</dbReference>
<dbReference type="AlphaFoldDB" id="A0A0A2TAR4"/>
<keyword evidence="2" id="KW-1185">Reference proteome</keyword>
<evidence type="ECO:0000313" key="1">
    <source>
        <dbReference type="EMBL" id="KGP71518.1"/>
    </source>
</evidence>
<dbReference type="eggNOG" id="ENOG5030CEG">
    <property type="taxonomic scope" value="Bacteria"/>
</dbReference>
<dbReference type="RefSeq" id="WP_036822639.1">
    <property type="nucleotide sequence ID" value="NZ_AVBF01000059.1"/>
</dbReference>
<dbReference type="EMBL" id="AVBF01000059">
    <property type="protein sequence ID" value="KGP71518.1"/>
    <property type="molecule type" value="Genomic_DNA"/>
</dbReference>
<dbReference type="Proteomes" id="UP000030147">
    <property type="component" value="Unassembled WGS sequence"/>
</dbReference>
<proteinExistence type="predicted"/>
<evidence type="ECO:0000313" key="2">
    <source>
        <dbReference type="Proteomes" id="UP000030147"/>
    </source>
</evidence>
<organism evidence="1 2">
    <name type="scientific">Pontibacillus yanchengensis Y32</name>
    <dbReference type="NCBI Taxonomy" id="1385514"/>
    <lineage>
        <taxon>Bacteria</taxon>
        <taxon>Bacillati</taxon>
        <taxon>Bacillota</taxon>
        <taxon>Bacilli</taxon>
        <taxon>Bacillales</taxon>
        <taxon>Bacillaceae</taxon>
        <taxon>Pontibacillus</taxon>
    </lineage>
</organism>
<dbReference type="STRING" id="1385514.N782_18320"/>
<sequence length="63" mass="7700">MSEERKWEHCGVCEKEKERGIHLYTMFICTECEQEMIHTDPSAQKYQYFLEKMRVMNQTTLYS</sequence>
<comment type="caution">
    <text evidence="1">The sequence shown here is derived from an EMBL/GenBank/DDBJ whole genome shotgun (WGS) entry which is preliminary data.</text>
</comment>
<protein>
    <submittedName>
        <fullName evidence="1">CsfB</fullName>
    </submittedName>
</protein>
<name>A0A0A2TAR4_9BACI</name>
<dbReference type="OrthoDB" id="2886653at2"/>
<reference evidence="1 2" key="1">
    <citation type="journal article" date="2015" name="Stand. Genomic Sci.">
        <title>High quality draft genome sequence of the moderately halophilic bacterium Pontibacillus yanchengensis Y32(T) and comparison among Pontibacillus genomes.</title>
        <authorList>
            <person name="Huang J."/>
            <person name="Qiao Z.X."/>
            <person name="Tang J.W."/>
            <person name="Wang G."/>
        </authorList>
    </citation>
    <scope>NUCLEOTIDE SEQUENCE [LARGE SCALE GENOMIC DNA]</scope>
    <source>
        <strain evidence="1 2">Y32</strain>
    </source>
</reference>
<gene>
    <name evidence="1" type="ORF">N782_18320</name>
</gene>